<dbReference type="Gene3D" id="3.90.380.10">
    <property type="entry name" value="Naphthalene 1,2-dioxygenase Alpha Subunit, Chain A, domain 1"/>
    <property type="match status" value="1"/>
</dbReference>
<dbReference type="InterPro" id="IPR045605">
    <property type="entry name" value="KshA-like_C"/>
</dbReference>
<dbReference type="Bgee" id="FBgn0269288">
    <property type="expression patterns" value="Expressed in embryo and 3 other cell types or tissues"/>
</dbReference>
<dbReference type="AlphaFoldDB" id="B4NTJ7"/>
<dbReference type="GO" id="GO:0008203">
    <property type="term" value="P:cholesterol metabolic process"/>
    <property type="evidence" value="ECO:0007669"/>
    <property type="project" value="InterPro"/>
</dbReference>
<accession>B4NTJ7</accession>
<evidence type="ECO:0000313" key="4">
    <source>
        <dbReference type="Proteomes" id="UP000000304"/>
    </source>
</evidence>
<dbReference type="OrthoDB" id="426882at2759"/>
<evidence type="ECO:0000259" key="2">
    <source>
        <dbReference type="Pfam" id="PF19298"/>
    </source>
</evidence>
<organism evidence="3 4">
    <name type="scientific">Drosophila simulans</name>
    <name type="common">Fruit fly</name>
    <dbReference type="NCBI Taxonomy" id="7240"/>
    <lineage>
        <taxon>Eukaryota</taxon>
        <taxon>Metazoa</taxon>
        <taxon>Ecdysozoa</taxon>
        <taxon>Arthropoda</taxon>
        <taxon>Hexapoda</taxon>
        <taxon>Insecta</taxon>
        <taxon>Pterygota</taxon>
        <taxon>Neoptera</taxon>
        <taxon>Endopterygota</taxon>
        <taxon>Diptera</taxon>
        <taxon>Brachycera</taxon>
        <taxon>Muscomorpha</taxon>
        <taxon>Ephydroidea</taxon>
        <taxon>Drosophilidae</taxon>
        <taxon>Drosophila</taxon>
        <taxon>Sophophora</taxon>
    </lineage>
</organism>
<proteinExistence type="predicted"/>
<feature type="domain" description="3-ketosteroid-9-alpha-monooxygenase oxygenase component-like C-terminal" evidence="2">
    <location>
        <begin position="70"/>
        <end position="138"/>
    </location>
</feature>
<sequence length="153" mass="17946">MLRKLRSDLSLSELGEIPRTQQGEPLLEVERTGRGYDSRGAPQLREDVRVLRRMLDGTQIASVLMRLNRWMVKVSHYPGRITDIEQRSARRLIEQTAVLDAFERDISIWNHKVFHRNPILAKEDASIKKFRLWFSQFYSSNSKLYSEATNIGW</sequence>
<protein>
    <submittedName>
        <fullName evidence="3">GD11949</fullName>
    </submittedName>
</protein>
<evidence type="ECO:0000313" key="3">
    <source>
        <dbReference type="EMBL" id="EDX15655.1"/>
    </source>
</evidence>
<reference evidence="3 4" key="1">
    <citation type="journal article" date="2007" name="Nature">
        <title>Evolution of genes and genomes on the Drosophila phylogeny.</title>
        <authorList>
            <consortium name="Drosophila 12 Genomes Consortium"/>
            <person name="Clark A.G."/>
            <person name="Eisen M.B."/>
            <person name="Smith D.R."/>
            <person name="Bergman C.M."/>
            <person name="Oliver B."/>
            <person name="Markow T.A."/>
            <person name="Kaufman T.C."/>
            <person name="Kellis M."/>
            <person name="Gelbart W."/>
            <person name="Iyer V.N."/>
            <person name="Pollard D.A."/>
            <person name="Sackton T.B."/>
            <person name="Larracuente A.M."/>
            <person name="Singh N.D."/>
            <person name="Abad J.P."/>
            <person name="Abt D.N."/>
            <person name="Adryan B."/>
            <person name="Aguade M."/>
            <person name="Akashi H."/>
            <person name="Anderson W.W."/>
            <person name="Aquadro C.F."/>
            <person name="Ardell D.H."/>
            <person name="Arguello R."/>
            <person name="Artieri C.G."/>
            <person name="Barbash D.A."/>
            <person name="Barker D."/>
            <person name="Barsanti P."/>
            <person name="Batterham P."/>
            <person name="Batzoglou S."/>
            <person name="Begun D."/>
            <person name="Bhutkar A."/>
            <person name="Blanco E."/>
            <person name="Bosak S.A."/>
            <person name="Bradley R.K."/>
            <person name="Brand A.D."/>
            <person name="Brent M.R."/>
            <person name="Brooks A.N."/>
            <person name="Brown R.H."/>
            <person name="Butlin R.K."/>
            <person name="Caggese C."/>
            <person name="Calvi B.R."/>
            <person name="Bernardo de Carvalho A."/>
            <person name="Caspi A."/>
            <person name="Castrezana S."/>
            <person name="Celniker S.E."/>
            <person name="Chang J.L."/>
            <person name="Chapple C."/>
            <person name="Chatterji S."/>
            <person name="Chinwalla A."/>
            <person name="Civetta A."/>
            <person name="Clifton S.W."/>
            <person name="Comeron J.M."/>
            <person name="Costello J.C."/>
            <person name="Coyne J.A."/>
            <person name="Daub J."/>
            <person name="David R.G."/>
            <person name="Delcher A.L."/>
            <person name="Delehaunty K."/>
            <person name="Do C.B."/>
            <person name="Ebling H."/>
            <person name="Edwards K."/>
            <person name="Eickbush T."/>
            <person name="Evans J.D."/>
            <person name="Filipski A."/>
            <person name="Findeiss S."/>
            <person name="Freyhult E."/>
            <person name="Fulton L."/>
            <person name="Fulton R."/>
            <person name="Garcia A.C."/>
            <person name="Gardiner A."/>
            <person name="Garfield D.A."/>
            <person name="Garvin B.E."/>
            <person name="Gibson G."/>
            <person name="Gilbert D."/>
            <person name="Gnerre S."/>
            <person name="Godfrey J."/>
            <person name="Good R."/>
            <person name="Gotea V."/>
            <person name="Gravely B."/>
            <person name="Greenberg A.J."/>
            <person name="Griffiths-Jones S."/>
            <person name="Gross S."/>
            <person name="Guigo R."/>
            <person name="Gustafson E.A."/>
            <person name="Haerty W."/>
            <person name="Hahn M.W."/>
            <person name="Halligan D.L."/>
            <person name="Halpern A.L."/>
            <person name="Halter G.M."/>
            <person name="Han M.V."/>
            <person name="Heger A."/>
            <person name="Hillier L."/>
            <person name="Hinrichs A.S."/>
            <person name="Holmes I."/>
            <person name="Hoskins R.A."/>
            <person name="Hubisz M.J."/>
            <person name="Hultmark D."/>
            <person name="Huntley M.A."/>
            <person name="Jaffe D.B."/>
            <person name="Jagadeeshan S."/>
            <person name="Jeck W.R."/>
            <person name="Johnson J."/>
            <person name="Jones C.D."/>
            <person name="Jordan W.C."/>
            <person name="Karpen G.H."/>
            <person name="Kataoka E."/>
            <person name="Keightley P.D."/>
            <person name="Kheradpour P."/>
            <person name="Kirkness E.F."/>
            <person name="Koerich L.B."/>
            <person name="Kristiansen K."/>
            <person name="Kudrna D."/>
            <person name="Kulathinal R.J."/>
            <person name="Kumar S."/>
            <person name="Kwok R."/>
            <person name="Lander E."/>
            <person name="Langley C.H."/>
            <person name="Lapoint R."/>
            <person name="Lazzaro B.P."/>
            <person name="Lee S.J."/>
            <person name="Levesque L."/>
            <person name="Li R."/>
            <person name="Lin C.F."/>
            <person name="Lin M.F."/>
            <person name="Lindblad-Toh K."/>
            <person name="Llopart A."/>
            <person name="Long M."/>
            <person name="Low L."/>
            <person name="Lozovsky E."/>
            <person name="Lu J."/>
            <person name="Luo M."/>
            <person name="Machado C.A."/>
            <person name="Makalowski W."/>
            <person name="Marzo M."/>
            <person name="Matsuda M."/>
            <person name="Matzkin L."/>
            <person name="McAllister B."/>
            <person name="McBride C.S."/>
            <person name="McKernan B."/>
            <person name="McKernan K."/>
            <person name="Mendez-Lago M."/>
            <person name="Minx P."/>
            <person name="Mollenhauer M.U."/>
            <person name="Montooth K."/>
            <person name="Mount S.M."/>
            <person name="Mu X."/>
            <person name="Myers E."/>
            <person name="Negre B."/>
            <person name="Newfeld S."/>
            <person name="Nielsen R."/>
            <person name="Noor M.A."/>
            <person name="O'Grady P."/>
            <person name="Pachter L."/>
            <person name="Papaceit M."/>
            <person name="Parisi M.J."/>
            <person name="Parisi M."/>
            <person name="Parts L."/>
            <person name="Pedersen J.S."/>
            <person name="Pesole G."/>
            <person name="Phillippy A.M."/>
            <person name="Ponting C.P."/>
            <person name="Pop M."/>
            <person name="Porcelli D."/>
            <person name="Powell J.R."/>
            <person name="Prohaska S."/>
            <person name="Pruitt K."/>
            <person name="Puig M."/>
            <person name="Quesneville H."/>
            <person name="Ram K.R."/>
            <person name="Rand D."/>
            <person name="Rasmussen M.D."/>
            <person name="Reed L.K."/>
            <person name="Reenan R."/>
            <person name="Reily A."/>
            <person name="Remington K.A."/>
            <person name="Rieger T.T."/>
            <person name="Ritchie M.G."/>
            <person name="Robin C."/>
            <person name="Rogers Y.H."/>
            <person name="Rohde C."/>
            <person name="Rozas J."/>
            <person name="Rubenfield M.J."/>
            <person name="Ruiz A."/>
            <person name="Russo S."/>
            <person name="Salzberg S.L."/>
            <person name="Sanchez-Gracia A."/>
            <person name="Saranga D.J."/>
            <person name="Sato H."/>
            <person name="Schaeffer S.W."/>
            <person name="Schatz M.C."/>
            <person name="Schlenke T."/>
            <person name="Schwartz R."/>
            <person name="Segarra C."/>
            <person name="Singh R.S."/>
            <person name="Sirot L."/>
            <person name="Sirota M."/>
            <person name="Sisneros N.B."/>
            <person name="Smith C.D."/>
            <person name="Smith T.F."/>
            <person name="Spieth J."/>
            <person name="Stage D.E."/>
            <person name="Stark A."/>
            <person name="Stephan W."/>
            <person name="Strausberg R.L."/>
            <person name="Strempel S."/>
            <person name="Sturgill D."/>
            <person name="Sutton G."/>
            <person name="Sutton G.G."/>
            <person name="Tao W."/>
            <person name="Teichmann S."/>
            <person name="Tobari Y.N."/>
            <person name="Tomimura Y."/>
            <person name="Tsolas J.M."/>
            <person name="Valente V.L."/>
            <person name="Venter E."/>
            <person name="Venter J.C."/>
            <person name="Vicario S."/>
            <person name="Vieira F.G."/>
            <person name="Vilella A.J."/>
            <person name="Villasante A."/>
            <person name="Walenz B."/>
            <person name="Wang J."/>
            <person name="Wasserman M."/>
            <person name="Watts T."/>
            <person name="Wilson D."/>
            <person name="Wilson R.K."/>
            <person name="Wing R.A."/>
            <person name="Wolfner M.F."/>
            <person name="Wong A."/>
            <person name="Wong G.K."/>
            <person name="Wu C.I."/>
            <person name="Wu G."/>
            <person name="Yamamoto D."/>
            <person name="Yang H.P."/>
            <person name="Yang S.P."/>
            <person name="Yorke J.A."/>
            <person name="Yoshida K."/>
            <person name="Zdobnov E."/>
            <person name="Zhang P."/>
            <person name="Zhang Y."/>
            <person name="Zimin A.V."/>
            <person name="Baldwin J."/>
            <person name="Abdouelleil A."/>
            <person name="Abdulkadir J."/>
            <person name="Abebe A."/>
            <person name="Abera B."/>
            <person name="Abreu J."/>
            <person name="Acer S.C."/>
            <person name="Aftuck L."/>
            <person name="Alexander A."/>
            <person name="An P."/>
            <person name="Anderson E."/>
            <person name="Anderson S."/>
            <person name="Arachi H."/>
            <person name="Azer M."/>
            <person name="Bachantsang P."/>
            <person name="Barry A."/>
            <person name="Bayul T."/>
            <person name="Berlin A."/>
            <person name="Bessette D."/>
            <person name="Bloom T."/>
            <person name="Blye J."/>
            <person name="Boguslavskiy L."/>
            <person name="Bonnet C."/>
            <person name="Boukhgalter B."/>
            <person name="Bourzgui I."/>
            <person name="Brown A."/>
            <person name="Cahill P."/>
            <person name="Channer S."/>
            <person name="Cheshatsang Y."/>
            <person name="Chuda L."/>
            <person name="Citroen M."/>
            <person name="Collymore A."/>
            <person name="Cooke P."/>
            <person name="Costello M."/>
            <person name="D'Aco K."/>
            <person name="Daza R."/>
            <person name="De Haan G."/>
            <person name="DeGray S."/>
            <person name="DeMaso C."/>
            <person name="Dhargay N."/>
            <person name="Dooley K."/>
            <person name="Dooley E."/>
            <person name="Doricent M."/>
            <person name="Dorje P."/>
            <person name="Dorjee K."/>
            <person name="Dupes A."/>
            <person name="Elong R."/>
            <person name="Falk J."/>
            <person name="Farina A."/>
            <person name="Faro S."/>
            <person name="Ferguson D."/>
            <person name="Fisher S."/>
            <person name="Foley C.D."/>
            <person name="Franke A."/>
            <person name="Friedrich D."/>
            <person name="Gadbois L."/>
            <person name="Gearin G."/>
            <person name="Gearin C.R."/>
            <person name="Giannoukos G."/>
            <person name="Goode T."/>
            <person name="Graham J."/>
            <person name="Grandbois E."/>
            <person name="Grewal S."/>
            <person name="Gyaltsen K."/>
            <person name="Hafez N."/>
            <person name="Hagos B."/>
            <person name="Hall J."/>
            <person name="Henson C."/>
            <person name="Hollinger A."/>
            <person name="Honan T."/>
            <person name="Huard M.D."/>
            <person name="Hughes L."/>
            <person name="Hurhula B."/>
            <person name="Husby M.E."/>
            <person name="Kamat A."/>
            <person name="Kanga B."/>
            <person name="Kashin S."/>
            <person name="Khazanovich D."/>
            <person name="Kisner P."/>
            <person name="Lance K."/>
            <person name="Lara M."/>
            <person name="Lee W."/>
            <person name="Lennon N."/>
            <person name="Letendre F."/>
            <person name="LeVine R."/>
            <person name="Lipovsky A."/>
            <person name="Liu X."/>
            <person name="Liu J."/>
            <person name="Liu S."/>
            <person name="Lokyitsang T."/>
            <person name="Lokyitsang Y."/>
            <person name="Lubonja R."/>
            <person name="Lui A."/>
            <person name="MacDonald P."/>
            <person name="Magnisalis V."/>
            <person name="Maru K."/>
            <person name="Matthews C."/>
            <person name="McCusker W."/>
            <person name="McDonough S."/>
            <person name="Mehta T."/>
            <person name="Meldrim J."/>
            <person name="Meneus L."/>
            <person name="Mihai O."/>
            <person name="Mihalev A."/>
            <person name="Mihova T."/>
            <person name="Mittelman R."/>
            <person name="Mlenga V."/>
            <person name="Montmayeur A."/>
            <person name="Mulrain L."/>
            <person name="Navidi A."/>
            <person name="Naylor J."/>
            <person name="Negash T."/>
            <person name="Nguyen T."/>
            <person name="Nguyen N."/>
            <person name="Nicol R."/>
            <person name="Norbu C."/>
            <person name="Norbu N."/>
            <person name="Novod N."/>
            <person name="O'Neill B."/>
            <person name="Osman S."/>
            <person name="Markiewicz E."/>
            <person name="Oyono O.L."/>
            <person name="Patti C."/>
            <person name="Phunkhang P."/>
            <person name="Pierre F."/>
            <person name="Priest M."/>
            <person name="Raghuraman S."/>
            <person name="Rege F."/>
            <person name="Reyes R."/>
            <person name="Rise C."/>
            <person name="Rogov P."/>
            <person name="Ross K."/>
            <person name="Ryan E."/>
            <person name="Settipalli S."/>
            <person name="Shea T."/>
            <person name="Sherpa N."/>
            <person name="Shi L."/>
            <person name="Shih D."/>
            <person name="Sparrow T."/>
            <person name="Spaulding J."/>
            <person name="Stalker J."/>
            <person name="Stange-Thomann N."/>
            <person name="Stavropoulos S."/>
            <person name="Stone C."/>
            <person name="Strader C."/>
            <person name="Tesfaye S."/>
            <person name="Thomson T."/>
            <person name="Thoulutsang Y."/>
            <person name="Thoulutsang D."/>
            <person name="Topham K."/>
            <person name="Topping I."/>
            <person name="Tsamla T."/>
            <person name="Vassiliev H."/>
            <person name="Vo A."/>
            <person name="Wangchuk T."/>
            <person name="Wangdi T."/>
            <person name="Weiand M."/>
            <person name="Wilkinson J."/>
            <person name="Wilson A."/>
            <person name="Yadav S."/>
            <person name="Young G."/>
            <person name="Yu Q."/>
            <person name="Zembek L."/>
            <person name="Zhong D."/>
            <person name="Zimmer A."/>
            <person name="Zwirko Z."/>
            <person name="Jaffe D.B."/>
            <person name="Alvarez P."/>
            <person name="Brockman W."/>
            <person name="Butler J."/>
            <person name="Chin C."/>
            <person name="Gnerre S."/>
            <person name="Grabherr M."/>
            <person name="Kleber M."/>
            <person name="Mauceli E."/>
            <person name="MacCallum I."/>
        </authorList>
    </citation>
    <scope>NUCLEOTIDE SEQUENCE [LARGE SCALE GENOMIC DNA]</scope>
    <source>
        <strain evidence="4">white501</strain>
    </source>
</reference>
<dbReference type="EMBL" id="CH983176">
    <property type="protein sequence ID" value="EDX15655.1"/>
    <property type="molecule type" value="Genomic_DNA"/>
</dbReference>
<dbReference type="Proteomes" id="UP000000304">
    <property type="component" value="Unassembled WGS sequence"/>
</dbReference>
<keyword evidence="4" id="KW-1185">Reference proteome</keyword>
<keyword evidence="1" id="KW-0560">Oxidoreductase</keyword>
<evidence type="ECO:0000256" key="1">
    <source>
        <dbReference type="ARBA" id="ARBA00023002"/>
    </source>
</evidence>
<dbReference type="STRING" id="7240.B4NTJ7"/>
<name>B4NTJ7_DROSI</name>
<dbReference type="GO" id="GO:0016491">
    <property type="term" value="F:oxidoreductase activity"/>
    <property type="evidence" value="ECO:0007669"/>
    <property type="project" value="UniProtKB-KW"/>
</dbReference>
<dbReference type="Pfam" id="PF19298">
    <property type="entry name" value="KshA_C"/>
    <property type="match status" value="1"/>
</dbReference>
<dbReference type="HOGENOM" id="CLU_1715205_0_0_1"/>
<gene>
    <name evidence="3" type="primary">Dsim\GD11949</name>
    <name evidence="3" type="ORF">Dsim_GD11949</name>
</gene>